<name>A0A075G3T4_9ARCH</name>
<dbReference type="NCBIfam" id="TIGR02098">
    <property type="entry name" value="MJ0042_CXXC"/>
    <property type="match status" value="1"/>
</dbReference>
<evidence type="ECO:0000313" key="1">
    <source>
        <dbReference type="EMBL" id="AIE96426.1"/>
    </source>
</evidence>
<dbReference type="PANTHER" id="PTHR40393:SF2">
    <property type="entry name" value="ALPHA-AMINOADIPATE_GLUTAMATE CARRIER PROTEIN LYSW"/>
    <property type="match status" value="1"/>
</dbReference>
<sequence length="64" mass="6825">MTKNERGTEMTNCPECDAEITIPEDAVNGEIVTCAECGASFELAKGSDGFELKPAQTVGEDWGQ</sequence>
<proteinExistence type="predicted"/>
<dbReference type="InterPro" id="IPR011723">
    <property type="entry name" value="Znf/thioredoxin_put"/>
</dbReference>
<gene>
    <name evidence="1" type="primary">lysW</name>
</gene>
<reference evidence="1" key="1">
    <citation type="journal article" date="2014" name="Genome Biol. Evol.">
        <title>Pangenome evidence for extensive interdomain horizontal transfer affecting lineage core and shell genes in uncultured planktonic thaumarchaeota and euryarchaeota.</title>
        <authorList>
            <person name="Deschamps P."/>
            <person name="Zivanovic Y."/>
            <person name="Moreira D."/>
            <person name="Rodriguez-Valera F."/>
            <person name="Lopez-Garcia P."/>
        </authorList>
    </citation>
    <scope>NUCLEOTIDE SEQUENCE</scope>
</reference>
<dbReference type="Gene3D" id="2.20.28.160">
    <property type="match status" value="1"/>
</dbReference>
<dbReference type="InterPro" id="IPR005906">
    <property type="entry name" value="LysW"/>
</dbReference>
<dbReference type="NCBIfam" id="NF041070">
    <property type="entry name" value="carrier_LysW_Arch"/>
    <property type="match status" value="1"/>
</dbReference>
<organism evidence="1">
    <name type="scientific">uncultured marine thaumarchaeote AD1000_79_B02</name>
    <dbReference type="NCBI Taxonomy" id="1455941"/>
    <lineage>
        <taxon>Archaea</taxon>
        <taxon>Nitrososphaerota</taxon>
        <taxon>environmental samples</taxon>
    </lineage>
</organism>
<accession>A0A075G3T4</accession>
<dbReference type="PANTHER" id="PTHR40393">
    <property type="entry name" value="LYSINE BIOSYNTHESIS PROTEIN-RELATED-RELATED"/>
    <property type="match status" value="1"/>
</dbReference>
<dbReference type="AlphaFoldDB" id="A0A075G3T4"/>
<protein>
    <submittedName>
        <fullName evidence="1">Alpha-aminoadipate carrier protein (LysW)</fullName>
    </submittedName>
</protein>
<dbReference type="CDD" id="cd13946">
    <property type="entry name" value="LysW"/>
    <property type="match status" value="1"/>
</dbReference>
<dbReference type="Pfam" id="PF21344">
    <property type="entry name" value="Zn_ribbon_LysW"/>
    <property type="match status" value="1"/>
</dbReference>
<dbReference type="EMBL" id="KF900478">
    <property type="protein sequence ID" value="AIE96426.1"/>
    <property type="molecule type" value="Genomic_DNA"/>
</dbReference>